<dbReference type="InterPro" id="IPR008792">
    <property type="entry name" value="PQQD"/>
</dbReference>
<keyword evidence="2" id="KW-1185">Reference proteome</keyword>
<organism evidence="1 2">
    <name type="scientific">Streptomyces sindenensis</name>
    <dbReference type="NCBI Taxonomy" id="67363"/>
    <lineage>
        <taxon>Bacteria</taxon>
        <taxon>Bacillati</taxon>
        <taxon>Actinomycetota</taxon>
        <taxon>Actinomycetes</taxon>
        <taxon>Kitasatosporales</taxon>
        <taxon>Streptomycetaceae</taxon>
        <taxon>Streptomyces</taxon>
    </lineage>
</organism>
<dbReference type="Gene3D" id="1.10.10.1150">
    <property type="entry name" value="Coenzyme PQQ synthesis protein D (PqqD)"/>
    <property type="match status" value="1"/>
</dbReference>
<dbReference type="RefSeq" id="WP_189520719.1">
    <property type="nucleotide sequence ID" value="NZ_BMSG01000007.1"/>
</dbReference>
<dbReference type="Proteomes" id="UP001598251">
    <property type="component" value="Unassembled WGS sequence"/>
</dbReference>
<accession>A0ABW6ENT5</accession>
<gene>
    <name evidence="1" type="ORF">ACFWSS_29175</name>
</gene>
<comment type="caution">
    <text evidence="1">The sequence shown here is derived from an EMBL/GenBank/DDBJ whole genome shotgun (WGS) entry which is preliminary data.</text>
</comment>
<proteinExistence type="predicted"/>
<protein>
    <submittedName>
        <fullName evidence="1">Lasso peptide biosynthesis PqqD family chaperone</fullName>
    </submittedName>
</protein>
<evidence type="ECO:0000313" key="1">
    <source>
        <dbReference type="EMBL" id="MFD4216946.1"/>
    </source>
</evidence>
<dbReference type="Pfam" id="PF05402">
    <property type="entry name" value="PqqD"/>
    <property type="match status" value="1"/>
</dbReference>
<dbReference type="InterPro" id="IPR041881">
    <property type="entry name" value="PqqD_sf"/>
</dbReference>
<reference evidence="1 2" key="1">
    <citation type="submission" date="2024-09" db="EMBL/GenBank/DDBJ databases">
        <title>The Natural Products Discovery Center: Release of the First 8490 Sequenced Strains for Exploring Actinobacteria Biosynthetic Diversity.</title>
        <authorList>
            <person name="Kalkreuter E."/>
            <person name="Kautsar S.A."/>
            <person name="Yang D."/>
            <person name="Bader C.D."/>
            <person name="Teijaro C.N."/>
            <person name="Fluegel L."/>
            <person name="Davis C.M."/>
            <person name="Simpson J.R."/>
            <person name="Lauterbach L."/>
            <person name="Steele A.D."/>
            <person name="Gui C."/>
            <person name="Meng S."/>
            <person name="Li G."/>
            <person name="Viehrig K."/>
            <person name="Ye F."/>
            <person name="Su P."/>
            <person name="Kiefer A.F."/>
            <person name="Nichols A."/>
            <person name="Cepeda A.J."/>
            <person name="Yan W."/>
            <person name="Fan B."/>
            <person name="Jiang Y."/>
            <person name="Adhikari A."/>
            <person name="Zheng C.-J."/>
            <person name="Schuster L."/>
            <person name="Cowan T.M."/>
            <person name="Smanski M.J."/>
            <person name="Chevrette M.G."/>
            <person name="De Carvalho L.P.S."/>
            <person name="Shen B."/>
        </authorList>
    </citation>
    <scope>NUCLEOTIDE SEQUENCE [LARGE SCALE GENOMIC DNA]</scope>
    <source>
        <strain evidence="1 2">NPDC058546</strain>
    </source>
</reference>
<name>A0ABW6ENT5_9ACTN</name>
<evidence type="ECO:0000313" key="2">
    <source>
        <dbReference type="Proteomes" id="UP001598251"/>
    </source>
</evidence>
<dbReference type="EMBL" id="JBHXOF010000025">
    <property type="protein sequence ID" value="MFD4216946.1"/>
    <property type="molecule type" value="Genomic_DNA"/>
</dbReference>
<dbReference type="NCBIfam" id="NF033530">
    <property type="entry name" value="lasso_PqqD_Strm"/>
    <property type="match status" value="1"/>
</dbReference>
<sequence>MKLRNRKHLVVTDTDYGAVLLDSKSGQYWQLNPPGAVIVRTLLDGEGPDEAIRRVTERFDVETERATTDVHALIDAMRSAGVVEK</sequence>